<feature type="domain" description="Metallo-beta-lactamase" evidence="4">
    <location>
        <begin position="27"/>
        <end position="218"/>
    </location>
</feature>
<evidence type="ECO:0000256" key="3">
    <source>
        <dbReference type="ARBA" id="ARBA00048505"/>
    </source>
</evidence>
<dbReference type="Pfam" id="PF00753">
    <property type="entry name" value="Lactamase_B"/>
    <property type="match status" value="1"/>
</dbReference>
<comment type="catalytic activity">
    <reaction evidence="1">
        <text>3',5'-cyclic CMP + H2O = CMP + H(+)</text>
        <dbReference type="Rhea" id="RHEA:72675"/>
        <dbReference type="ChEBI" id="CHEBI:15377"/>
        <dbReference type="ChEBI" id="CHEBI:15378"/>
        <dbReference type="ChEBI" id="CHEBI:58003"/>
        <dbReference type="ChEBI" id="CHEBI:60377"/>
    </reaction>
    <physiologicalReaction direction="left-to-right" evidence="1">
        <dbReference type="Rhea" id="RHEA:72676"/>
    </physiologicalReaction>
</comment>
<comment type="catalytic activity">
    <reaction evidence="3">
        <text>3',5'-cyclic UMP + H2O = UMP + H(+)</text>
        <dbReference type="Rhea" id="RHEA:70575"/>
        <dbReference type="ChEBI" id="CHEBI:15377"/>
        <dbReference type="ChEBI" id="CHEBI:15378"/>
        <dbReference type="ChEBI" id="CHEBI:57865"/>
        <dbReference type="ChEBI" id="CHEBI:184387"/>
    </reaction>
    <physiologicalReaction direction="left-to-right" evidence="3">
        <dbReference type="Rhea" id="RHEA:70576"/>
    </physiologicalReaction>
</comment>
<evidence type="ECO:0000256" key="1">
    <source>
        <dbReference type="ARBA" id="ARBA00034221"/>
    </source>
</evidence>
<dbReference type="EMBL" id="CP118108">
    <property type="protein sequence ID" value="WDI03677.1"/>
    <property type="molecule type" value="Genomic_DNA"/>
</dbReference>
<dbReference type="PANTHER" id="PTHR42951">
    <property type="entry name" value="METALLO-BETA-LACTAMASE DOMAIN-CONTAINING"/>
    <property type="match status" value="1"/>
</dbReference>
<evidence type="ECO:0000313" key="6">
    <source>
        <dbReference type="Proteomes" id="UP001221519"/>
    </source>
</evidence>
<dbReference type="Gene3D" id="3.60.15.10">
    <property type="entry name" value="Ribonuclease Z/Hydroxyacylglutathione hydrolase-like"/>
    <property type="match status" value="1"/>
</dbReference>
<evidence type="ECO:0000259" key="4">
    <source>
        <dbReference type="SMART" id="SM00849"/>
    </source>
</evidence>
<accession>A0ABY7XD09</accession>
<dbReference type="Proteomes" id="UP001221519">
    <property type="component" value="Chromosome"/>
</dbReference>
<dbReference type="InterPro" id="IPR050855">
    <property type="entry name" value="NDM-1-like"/>
</dbReference>
<evidence type="ECO:0000313" key="5">
    <source>
        <dbReference type="EMBL" id="WDI03677.1"/>
    </source>
</evidence>
<reference evidence="5 6" key="1">
    <citation type="submission" date="2023-02" db="EMBL/GenBank/DDBJ databases">
        <title>Pathogen: clinical or host-associated sample.</title>
        <authorList>
            <person name="Hergert J."/>
            <person name="Casey R."/>
            <person name="Wagner J."/>
            <person name="Young E.L."/>
            <person name="Oakeson K.F."/>
        </authorList>
    </citation>
    <scope>NUCLEOTIDE SEQUENCE [LARGE SCALE GENOMIC DNA]</scope>
    <source>
        <strain evidence="5 6">2022CK-00829</strain>
    </source>
</reference>
<sequence length="260" mass="29329">MIKDEWFTVQSIDNRTYAISEYGHWEKVHSFLLLGEERAALIDTGLGIDNMRRVTDQLTTLPLDVITTHVHADHIGSHGEFERIYVHPADEDWLINGIQGLTIEQIRKDMSRNITLPTPSAFNPSTYRPFQGQPSGLLEDGDIIELGNRKIVIYHTPGHSPGHISVFDEANGYLFTGDLLYDETPVYAFYPSTSPVDLVQSLERIAEIPGVKMVYGSHNTLGLDPSILEEVKRATTYMKENDLVKFGTGVHHFGRFSVQF</sequence>
<dbReference type="PANTHER" id="PTHR42951:SF4">
    <property type="entry name" value="ACYL-COENZYME A THIOESTERASE MBLAC2"/>
    <property type="match status" value="1"/>
</dbReference>
<gene>
    <name evidence="5" type="ORF">PUW25_06900</name>
</gene>
<dbReference type="SUPFAM" id="SSF56281">
    <property type="entry name" value="Metallo-hydrolase/oxidoreductase"/>
    <property type="match status" value="1"/>
</dbReference>
<dbReference type="RefSeq" id="WP_047910130.1">
    <property type="nucleotide sequence ID" value="NZ_CP118106.1"/>
</dbReference>
<organism evidence="5 6">
    <name type="scientific">Paenibacillus urinalis</name>
    <dbReference type="NCBI Taxonomy" id="521520"/>
    <lineage>
        <taxon>Bacteria</taxon>
        <taxon>Bacillati</taxon>
        <taxon>Bacillota</taxon>
        <taxon>Bacilli</taxon>
        <taxon>Bacillales</taxon>
        <taxon>Paenibacillaceae</taxon>
        <taxon>Paenibacillus</taxon>
    </lineage>
</organism>
<dbReference type="InterPro" id="IPR001279">
    <property type="entry name" value="Metallo-B-lactamas"/>
</dbReference>
<comment type="function">
    <text evidence="2">Counteracts the endogenous Pycsar antiviral defense system. Phosphodiesterase that enables metal-dependent hydrolysis of host cyclic nucleotide Pycsar defense signals such as cCMP and cUMP.</text>
</comment>
<keyword evidence="6" id="KW-1185">Reference proteome</keyword>
<name>A0ABY7XD09_9BACL</name>
<dbReference type="InterPro" id="IPR036866">
    <property type="entry name" value="RibonucZ/Hydroxyglut_hydro"/>
</dbReference>
<dbReference type="SMART" id="SM00849">
    <property type="entry name" value="Lactamase_B"/>
    <property type="match status" value="1"/>
</dbReference>
<protein>
    <submittedName>
        <fullName evidence="5">MBL fold metallo-hydrolase</fullName>
    </submittedName>
</protein>
<proteinExistence type="predicted"/>
<evidence type="ECO:0000256" key="2">
    <source>
        <dbReference type="ARBA" id="ARBA00034301"/>
    </source>
</evidence>